<dbReference type="PROSITE" id="PS00036">
    <property type="entry name" value="BZIP_BASIC"/>
    <property type="match status" value="1"/>
</dbReference>
<evidence type="ECO:0000313" key="7">
    <source>
        <dbReference type="EMBL" id="KAH9528811.1"/>
    </source>
</evidence>
<feature type="compositionally biased region" description="Polar residues" evidence="5">
    <location>
        <begin position="197"/>
        <end position="224"/>
    </location>
</feature>
<dbReference type="GO" id="GO:0003700">
    <property type="term" value="F:DNA-binding transcription factor activity"/>
    <property type="evidence" value="ECO:0007669"/>
    <property type="project" value="InterPro"/>
</dbReference>
<evidence type="ECO:0000256" key="2">
    <source>
        <dbReference type="ARBA" id="ARBA00023125"/>
    </source>
</evidence>
<dbReference type="EMBL" id="ASGP02000001">
    <property type="protein sequence ID" value="KAH9528811.1"/>
    <property type="molecule type" value="Genomic_DNA"/>
</dbReference>
<dbReference type="InterPro" id="IPR046347">
    <property type="entry name" value="bZIP_sf"/>
</dbReference>
<dbReference type="SUPFAM" id="SSF57959">
    <property type="entry name" value="Leucine zipper domain"/>
    <property type="match status" value="1"/>
</dbReference>
<sequence length="328" mass="37366">MSDFFEIQQQQQQQYMMDMNPIDEDINNVPITSGDLLSNLGQDYYMNNSFSHQLDMAQFSNINCPTANNGNNQVDLGAISAQPVVINNTDYYYNDINWNYSPISEMISTSPQSTASNFSTPSIVSDYANQTQLPQYYPFNYMVSDVSSQNQSNVTKDWDHYNNGNIDLSFFNQDVVPLPIPSASMSDAQSTLVNPESMIQQQQIKPTTVNKPVNPKSNSNQSSDDLARKLELKRERNRVAARKCRNKKLQLIEEYKKTNAKLQKDIEESEALLRKINARKFELRAALLNALNSYPLQSFNTFDSIAECNEQSIHNSISINNNIIELNY</sequence>
<accession>A0A922IC62</accession>
<dbReference type="PANTHER" id="PTHR23351:SF24">
    <property type="entry name" value="ACTIVATING TRANSCRIPTION FACTOR 3-RELATED"/>
    <property type="match status" value="1"/>
</dbReference>
<dbReference type="Gene3D" id="1.20.5.170">
    <property type="match status" value="1"/>
</dbReference>
<keyword evidence="3" id="KW-0804">Transcription</keyword>
<evidence type="ECO:0000256" key="3">
    <source>
        <dbReference type="ARBA" id="ARBA00023163"/>
    </source>
</evidence>
<keyword evidence="8" id="KW-1185">Reference proteome</keyword>
<dbReference type="InterPro" id="IPR004827">
    <property type="entry name" value="bZIP"/>
</dbReference>
<dbReference type="GO" id="GO:0006357">
    <property type="term" value="P:regulation of transcription by RNA polymerase II"/>
    <property type="evidence" value="ECO:0007669"/>
    <property type="project" value="InterPro"/>
</dbReference>
<dbReference type="PANTHER" id="PTHR23351">
    <property type="entry name" value="FOS TRANSCRIPTION FACTOR-RELATED"/>
    <property type="match status" value="1"/>
</dbReference>
<feature type="coiled-coil region" evidence="4">
    <location>
        <begin position="245"/>
        <end position="279"/>
    </location>
</feature>
<protein>
    <recommendedName>
        <fullName evidence="6">BZIP domain-containing protein</fullName>
    </recommendedName>
</protein>
<evidence type="ECO:0000256" key="1">
    <source>
        <dbReference type="ARBA" id="ARBA00023015"/>
    </source>
</evidence>
<dbReference type="InterPro" id="IPR000837">
    <property type="entry name" value="AP-1"/>
</dbReference>
<evidence type="ECO:0000259" key="6">
    <source>
        <dbReference type="PROSITE" id="PS00036"/>
    </source>
</evidence>
<proteinExistence type="predicted"/>
<dbReference type="CDD" id="cd14699">
    <property type="entry name" value="bZIP_Fos_like"/>
    <property type="match status" value="1"/>
</dbReference>
<reference evidence="7" key="2">
    <citation type="journal article" date="2022" name="Res Sq">
        <title>Comparative Genomics Reveals Insights into the Divergent Evolution of Astigmatic Mites and Household Pest Adaptations.</title>
        <authorList>
            <person name="Xiong Q."/>
            <person name="Wan A.T.-Y."/>
            <person name="Liu X.-Y."/>
            <person name="Fung C.S.-H."/>
            <person name="Xiao X."/>
            <person name="Malainual N."/>
            <person name="Hou J."/>
            <person name="Wang L."/>
            <person name="Wang M."/>
            <person name="Yang K."/>
            <person name="Cui Y."/>
            <person name="Leung E."/>
            <person name="Nong W."/>
            <person name="Shin S.-K."/>
            <person name="Au S."/>
            <person name="Jeong K.Y."/>
            <person name="Chew F.T."/>
            <person name="Hui J."/>
            <person name="Leung T.F."/>
            <person name="Tungtrongchitr A."/>
            <person name="Zhong N."/>
            <person name="Liu Z."/>
            <person name="Tsui S."/>
        </authorList>
    </citation>
    <scope>NUCLEOTIDE SEQUENCE</scope>
    <source>
        <strain evidence="7">Derf</strain>
        <tissue evidence="7">Whole organism</tissue>
    </source>
</reference>
<gene>
    <name evidence="7" type="ORF">DERF_002727</name>
</gene>
<keyword evidence="4" id="KW-0175">Coiled coil</keyword>
<evidence type="ECO:0000313" key="8">
    <source>
        <dbReference type="Proteomes" id="UP000790347"/>
    </source>
</evidence>
<name>A0A922IC62_DERFA</name>
<evidence type="ECO:0000256" key="4">
    <source>
        <dbReference type="SAM" id="Coils"/>
    </source>
</evidence>
<comment type="caution">
    <text evidence="7">The sequence shown here is derived from an EMBL/GenBank/DDBJ whole genome shotgun (WGS) entry which is preliminary data.</text>
</comment>
<reference evidence="7" key="1">
    <citation type="submission" date="2013-05" db="EMBL/GenBank/DDBJ databases">
        <authorList>
            <person name="Yim A.K.Y."/>
            <person name="Chan T.F."/>
            <person name="Ji K.M."/>
            <person name="Liu X.Y."/>
            <person name="Zhou J.W."/>
            <person name="Li R.Q."/>
            <person name="Yang K.Y."/>
            <person name="Li J."/>
            <person name="Li M."/>
            <person name="Law P.T.W."/>
            <person name="Wu Y.L."/>
            <person name="Cai Z.L."/>
            <person name="Qin H."/>
            <person name="Bao Y."/>
            <person name="Leung R.K.K."/>
            <person name="Ng P.K.S."/>
            <person name="Zou J."/>
            <person name="Zhong X.J."/>
            <person name="Ran P.X."/>
            <person name="Zhong N.S."/>
            <person name="Liu Z.G."/>
            <person name="Tsui S.K.W."/>
        </authorList>
    </citation>
    <scope>NUCLEOTIDE SEQUENCE</scope>
    <source>
        <strain evidence="7">Derf</strain>
        <tissue evidence="7">Whole organism</tissue>
    </source>
</reference>
<feature type="region of interest" description="Disordered" evidence="5">
    <location>
        <begin position="197"/>
        <end position="226"/>
    </location>
</feature>
<organism evidence="7 8">
    <name type="scientific">Dermatophagoides farinae</name>
    <name type="common">American house dust mite</name>
    <dbReference type="NCBI Taxonomy" id="6954"/>
    <lineage>
        <taxon>Eukaryota</taxon>
        <taxon>Metazoa</taxon>
        <taxon>Ecdysozoa</taxon>
        <taxon>Arthropoda</taxon>
        <taxon>Chelicerata</taxon>
        <taxon>Arachnida</taxon>
        <taxon>Acari</taxon>
        <taxon>Acariformes</taxon>
        <taxon>Sarcoptiformes</taxon>
        <taxon>Astigmata</taxon>
        <taxon>Psoroptidia</taxon>
        <taxon>Analgoidea</taxon>
        <taxon>Pyroglyphidae</taxon>
        <taxon>Dermatophagoidinae</taxon>
        <taxon>Dermatophagoides</taxon>
    </lineage>
</organism>
<keyword evidence="1" id="KW-0805">Transcription regulation</keyword>
<feature type="domain" description="BZIP" evidence="6">
    <location>
        <begin position="233"/>
        <end position="247"/>
    </location>
</feature>
<keyword evidence="2" id="KW-0238">DNA-binding</keyword>
<dbReference type="Proteomes" id="UP000790347">
    <property type="component" value="Unassembled WGS sequence"/>
</dbReference>
<evidence type="ECO:0000256" key="5">
    <source>
        <dbReference type="SAM" id="MobiDB-lite"/>
    </source>
</evidence>
<dbReference type="GO" id="GO:0003677">
    <property type="term" value="F:DNA binding"/>
    <property type="evidence" value="ECO:0007669"/>
    <property type="project" value="UniProtKB-KW"/>
</dbReference>
<dbReference type="AlphaFoldDB" id="A0A922IC62"/>